<dbReference type="GO" id="GO:0032259">
    <property type="term" value="P:methylation"/>
    <property type="evidence" value="ECO:0007669"/>
    <property type="project" value="UniProtKB-KW"/>
</dbReference>
<dbReference type="PANTHER" id="PTHR10629:SF52">
    <property type="entry name" value="DNA (CYTOSINE-5)-METHYLTRANSFERASE 1"/>
    <property type="match status" value="1"/>
</dbReference>
<feature type="domain" description="C2H2-type" evidence="5">
    <location>
        <begin position="4"/>
        <end position="36"/>
    </location>
</feature>
<accession>A0A6C0IZL5</accession>
<dbReference type="Gene3D" id="3.90.120.10">
    <property type="entry name" value="DNA Methylase, subunit A, domain 2"/>
    <property type="match status" value="1"/>
</dbReference>
<dbReference type="InterPro" id="IPR013087">
    <property type="entry name" value="Znf_C2H2_type"/>
</dbReference>
<evidence type="ECO:0000256" key="4">
    <source>
        <dbReference type="ARBA" id="ARBA00022691"/>
    </source>
</evidence>
<dbReference type="PROSITE" id="PS50157">
    <property type="entry name" value="ZINC_FINGER_C2H2_2"/>
    <property type="match status" value="1"/>
</dbReference>
<dbReference type="GO" id="GO:0003886">
    <property type="term" value="F:DNA (cytosine-5-)-methyltransferase activity"/>
    <property type="evidence" value="ECO:0007669"/>
    <property type="project" value="UniProtKB-EC"/>
</dbReference>
<organism evidence="6">
    <name type="scientific">viral metagenome</name>
    <dbReference type="NCBI Taxonomy" id="1070528"/>
    <lineage>
        <taxon>unclassified sequences</taxon>
        <taxon>metagenomes</taxon>
        <taxon>organismal metagenomes</taxon>
    </lineage>
</organism>
<dbReference type="CDD" id="cd00315">
    <property type="entry name" value="Cyt_C5_DNA_methylase"/>
    <property type="match status" value="1"/>
</dbReference>
<dbReference type="NCBIfam" id="TIGR00675">
    <property type="entry name" value="dcm"/>
    <property type="match status" value="1"/>
</dbReference>
<dbReference type="AlphaFoldDB" id="A0A6C0IZL5"/>
<reference evidence="6" key="1">
    <citation type="journal article" date="2020" name="Nature">
        <title>Giant virus diversity and host interactions through global metagenomics.</title>
        <authorList>
            <person name="Schulz F."/>
            <person name="Roux S."/>
            <person name="Paez-Espino D."/>
            <person name="Jungbluth S."/>
            <person name="Walsh D.A."/>
            <person name="Denef V.J."/>
            <person name="McMahon K.D."/>
            <person name="Konstantinidis K.T."/>
            <person name="Eloe-Fadrosh E.A."/>
            <person name="Kyrpides N.C."/>
            <person name="Woyke T."/>
        </authorList>
    </citation>
    <scope>NUCLEOTIDE SEQUENCE</scope>
    <source>
        <strain evidence="6">GVMAG-M-3300025695-21</strain>
    </source>
</reference>
<evidence type="ECO:0000256" key="3">
    <source>
        <dbReference type="ARBA" id="ARBA00022679"/>
    </source>
</evidence>
<evidence type="ECO:0000256" key="2">
    <source>
        <dbReference type="ARBA" id="ARBA00022603"/>
    </source>
</evidence>
<dbReference type="SUPFAM" id="SSF53335">
    <property type="entry name" value="S-adenosyl-L-methionine-dependent methyltransferases"/>
    <property type="match status" value="1"/>
</dbReference>
<dbReference type="PANTHER" id="PTHR10629">
    <property type="entry name" value="CYTOSINE-SPECIFIC METHYLTRANSFERASE"/>
    <property type="match status" value="1"/>
</dbReference>
<dbReference type="Gene3D" id="3.30.160.60">
    <property type="entry name" value="Classic Zinc Finger"/>
    <property type="match status" value="1"/>
</dbReference>
<evidence type="ECO:0000313" key="6">
    <source>
        <dbReference type="EMBL" id="QHT98811.1"/>
    </source>
</evidence>
<keyword evidence="2" id="KW-0489">Methyltransferase</keyword>
<dbReference type="PROSITE" id="PS00094">
    <property type="entry name" value="C5_MTASE_1"/>
    <property type="match status" value="1"/>
</dbReference>
<dbReference type="GO" id="GO:0044027">
    <property type="term" value="P:negative regulation of gene expression via chromosomal CpG island methylation"/>
    <property type="evidence" value="ECO:0007669"/>
    <property type="project" value="TreeGrafter"/>
</dbReference>
<dbReference type="EC" id="2.1.1.37" evidence="1"/>
<keyword evidence="4" id="KW-0949">S-adenosyl-L-methionine</keyword>
<dbReference type="PRINTS" id="PR00105">
    <property type="entry name" value="C5METTRFRASE"/>
</dbReference>
<evidence type="ECO:0000259" key="5">
    <source>
        <dbReference type="PROSITE" id="PS50157"/>
    </source>
</evidence>
<dbReference type="InterPro" id="IPR050390">
    <property type="entry name" value="C5-Methyltransferase"/>
</dbReference>
<evidence type="ECO:0000256" key="1">
    <source>
        <dbReference type="ARBA" id="ARBA00011975"/>
    </source>
</evidence>
<dbReference type="Gene3D" id="3.40.50.150">
    <property type="entry name" value="Vaccinia Virus protein VP39"/>
    <property type="match status" value="1"/>
</dbReference>
<sequence length="396" mass="45973">MVKYSCERCGKEFSQKSHYDSHNRRKTPCENNADKIKALVDNAVEEKLKELNNKKLIIENEEVNVNTDTVEHQPPKEVKIVNPKLRVASMFAGCGGLDFAFHKQTDRYNVVYVNDFDKDSCNTYEKYYKFKPIYKDITKIETIPDCDILTGGFPCQGFSVANLYRKETDNRNKLYLELVRLLKEKKPKYFIFENVKGILSLGGYENNLDKKNHKGKIFKMIVSDLEKCGYQVYTKLFKVKWYDIPQNRERVIFIGTRNDISEKINFEWPVEKQEITKTLKDAIGDLPIEYNEEIQHIGTKHKVKLTGYMGNRKLDWNKISPTITGRGGGNGGPVINVHPSEKRRMTVREYARIQTFPDDFMFEGSISSMYRQIGNAVPPKFSFILSNLIHELNSQL</sequence>
<dbReference type="InterPro" id="IPR018117">
    <property type="entry name" value="C5_DNA_meth_AS"/>
</dbReference>
<dbReference type="InterPro" id="IPR029063">
    <property type="entry name" value="SAM-dependent_MTases_sf"/>
</dbReference>
<proteinExistence type="predicted"/>
<protein>
    <recommendedName>
        <fullName evidence="1">DNA (cytosine-5-)-methyltransferase</fullName>
        <ecNumber evidence="1">2.1.1.37</ecNumber>
    </recommendedName>
</protein>
<name>A0A6C0IZL5_9ZZZZ</name>
<dbReference type="InterPro" id="IPR001525">
    <property type="entry name" value="C5_MeTfrase"/>
</dbReference>
<dbReference type="PROSITE" id="PS51679">
    <property type="entry name" value="SAM_MT_C5"/>
    <property type="match status" value="1"/>
</dbReference>
<keyword evidence="3" id="KW-0808">Transferase</keyword>
<dbReference type="Pfam" id="PF00145">
    <property type="entry name" value="DNA_methylase"/>
    <property type="match status" value="1"/>
</dbReference>
<dbReference type="EMBL" id="MN740297">
    <property type="protein sequence ID" value="QHT98811.1"/>
    <property type="molecule type" value="Genomic_DNA"/>
</dbReference>
<dbReference type="GO" id="GO:0003677">
    <property type="term" value="F:DNA binding"/>
    <property type="evidence" value="ECO:0007669"/>
    <property type="project" value="TreeGrafter"/>
</dbReference>